<dbReference type="PANTHER" id="PTHR11669:SF8">
    <property type="entry name" value="DNA POLYMERASE III SUBUNIT DELTA"/>
    <property type="match status" value="1"/>
</dbReference>
<dbReference type="OrthoDB" id="9811073at2"/>
<organism evidence="2 3">
    <name type="scientific">Palleronia aestuarii</name>
    <dbReference type="NCBI Taxonomy" id="568105"/>
    <lineage>
        <taxon>Bacteria</taxon>
        <taxon>Pseudomonadati</taxon>
        <taxon>Pseudomonadota</taxon>
        <taxon>Alphaproteobacteria</taxon>
        <taxon>Rhodobacterales</taxon>
        <taxon>Roseobacteraceae</taxon>
        <taxon>Palleronia</taxon>
    </lineage>
</organism>
<dbReference type="InterPro" id="IPR050238">
    <property type="entry name" value="DNA_Rep/Repair_Clamp_Loader"/>
</dbReference>
<dbReference type="EMBL" id="QKZL01000004">
    <property type="protein sequence ID" value="PZX17811.1"/>
    <property type="molecule type" value="Genomic_DNA"/>
</dbReference>
<evidence type="ECO:0000259" key="1">
    <source>
        <dbReference type="SMART" id="SM00382"/>
    </source>
</evidence>
<dbReference type="SUPFAM" id="SSF52540">
    <property type="entry name" value="P-loop containing nucleoside triphosphate hydrolases"/>
    <property type="match status" value="1"/>
</dbReference>
<sequence>MSEAASYEPDRVEGVPHPRHATRLFGQEAAERTFLDALRSDRLHHAWLLSGPRGIGKATLAWRIARALLAVPGDGAVTDSLDVPADHPVAARIAALSEPRLLLMRPTLEPTRGTERREITVDVARRARDFLHMSAADGGMRIVIVDSADLLNVAAANAILKLLEEPPARTIFLLVCHAPSRLLPTIRSRCRTLRCHPLAGPDIAAALEAAGLRPDIEPAALTQLAEGSAGEAARLLQQDGPSLYADLVGIFSSETGFDRASLSDLAAGLAGPGTGGRFEIAIRLIDLMLARLARRGAGMLPEAEAAKGEAALLARLAPDMAAGRLWASRQQEVTARLAHGRAVNLDPSALILDTGLKINETGRAILAR</sequence>
<reference evidence="2 3" key="1">
    <citation type="submission" date="2018-06" db="EMBL/GenBank/DDBJ databases">
        <title>Genomic Encyclopedia of Archaeal and Bacterial Type Strains, Phase II (KMG-II): from individual species to whole genera.</title>
        <authorList>
            <person name="Goeker M."/>
        </authorList>
    </citation>
    <scope>NUCLEOTIDE SEQUENCE [LARGE SCALE GENOMIC DNA]</scope>
    <source>
        <strain evidence="2 3">DSM 22009</strain>
    </source>
</reference>
<dbReference type="InterPro" id="IPR027417">
    <property type="entry name" value="P-loop_NTPase"/>
</dbReference>
<dbReference type="NCBIfam" id="NF005677">
    <property type="entry name" value="PRK07471.1"/>
    <property type="match status" value="1"/>
</dbReference>
<dbReference type="SMART" id="SM00382">
    <property type="entry name" value="AAA"/>
    <property type="match status" value="1"/>
</dbReference>
<dbReference type="Pfam" id="PF13177">
    <property type="entry name" value="DNA_pol3_delta2"/>
    <property type="match status" value="1"/>
</dbReference>
<feature type="domain" description="AAA+ ATPase" evidence="1">
    <location>
        <begin position="43"/>
        <end position="198"/>
    </location>
</feature>
<evidence type="ECO:0000313" key="2">
    <source>
        <dbReference type="EMBL" id="PZX17811.1"/>
    </source>
</evidence>
<protein>
    <submittedName>
        <fullName evidence="2">DNA polymerase-3 subunit delta</fullName>
    </submittedName>
</protein>
<dbReference type="AlphaFoldDB" id="A0A2W7NBT1"/>
<proteinExistence type="predicted"/>
<keyword evidence="3" id="KW-1185">Reference proteome</keyword>
<name>A0A2W7NBT1_9RHOB</name>
<comment type="caution">
    <text evidence="2">The sequence shown here is derived from an EMBL/GenBank/DDBJ whole genome shotgun (WGS) entry which is preliminary data.</text>
</comment>
<dbReference type="PANTHER" id="PTHR11669">
    <property type="entry name" value="REPLICATION FACTOR C / DNA POLYMERASE III GAMMA-TAU SUBUNIT"/>
    <property type="match status" value="1"/>
</dbReference>
<accession>A0A2W7NBT1</accession>
<dbReference type="Gene3D" id="3.40.50.300">
    <property type="entry name" value="P-loop containing nucleotide triphosphate hydrolases"/>
    <property type="match status" value="1"/>
</dbReference>
<evidence type="ECO:0000313" key="3">
    <source>
        <dbReference type="Proteomes" id="UP000248916"/>
    </source>
</evidence>
<dbReference type="RefSeq" id="WP_111536690.1">
    <property type="nucleotide sequence ID" value="NZ_QKZL01000004.1"/>
</dbReference>
<gene>
    <name evidence="2" type="ORF">LX81_01540</name>
</gene>
<dbReference type="GO" id="GO:0006261">
    <property type="term" value="P:DNA-templated DNA replication"/>
    <property type="evidence" value="ECO:0007669"/>
    <property type="project" value="TreeGrafter"/>
</dbReference>
<dbReference type="GO" id="GO:0009360">
    <property type="term" value="C:DNA polymerase III complex"/>
    <property type="evidence" value="ECO:0007669"/>
    <property type="project" value="TreeGrafter"/>
</dbReference>
<dbReference type="Proteomes" id="UP000248916">
    <property type="component" value="Unassembled WGS sequence"/>
</dbReference>
<dbReference type="InterPro" id="IPR003593">
    <property type="entry name" value="AAA+_ATPase"/>
</dbReference>